<proteinExistence type="predicted"/>
<dbReference type="Gene3D" id="2.60.120.1060">
    <property type="entry name" value="NPCBM/NEW2 domain"/>
    <property type="match status" value="1"/>
</dbReference>
<name>A0A2W1LJ70_9BACL</name>
<evidence type="ECO:0000313" key="2">
    <source>
        <dbReference type="Proteomes" id="UP000249522"/>
    </source>
</evidence>
<dbReference type="EMBL" id="QKRB01000051">
    <property type="protein sequence ID" value="PZD94584.1"/>
    <property type="molecule type" value="Genomic_DNA"/>
</dbReference>
<dbReference type="RefSeq" id="WP_111147806.1">
    <property type="nucleotide sequence ID" value="NZ_QKRB01000051.1"/>
</dbReference>
<dbReference type="SUPFAM" id="SSF49785">
    <property type="entry name" value="Galactose-binding domain-like"/>
    <property type="match status" value="1"/>
</dbReference>
<reference evidence="1 2" key="1">
    <citation type="submission" date="2018-06" db="EMBL/GenBank/DDBJ databases">
        <title>Paenibacillus imtechensis sp. nov.</title>
        <authorList>
            <person name="Pinnaka A.K."/>
            <person name="Singh H."/>
            <person name="Kaur M."/>
        </authorList>
    </citation>
    <scope>NUCLEOTIDE SEQUENCE [LARGE SCALE GENOMIC DNA]</scope>
    <source>
        <strain evidence="1 2">SMB1</strain>
    </source>
</reference>
<dbReference type="Proteomes" id="UP000249522">
    <property type="component" value="Unassembled WGS sequence"/>
</dbReference>
<accession>A0A2W1LJ70</accession>
<comment type="caution">
    <text evidence="1">The sequence shown here is derived from an EMBL/GenBank/DDBJ whole genome shotgun (WGS) entry which is preliminary data.</text>
</comment>
<evidence type="ECO:0000313" key="1">
    <source>
        <dbReference type="EMBL" id="PZD94584.1"/>
    </source>
</evidence>
<dbReference type="AlphaFoldDB" id="A0A2W1LJ70"/>
<sequence length="249" mass="27226">MKKFIAGVVVGGMLFGGVSVFAAELKNVIFNIDSVVVDGQKAMIQSKNKPFTFQNYGYFPSYMLNELGYKPSRSSDGRTVFLETTGKNYYPIFTDIGGIAKNERIPAKEIINHSSSVSISHENGEAIRSPLGGRTMSYIMTSLNKVEDGGVPKSEVSFQLGEKYRQFKATAALITHKTSFLPSDPVTLRIYVTDESGQQSLYASHILNQGKEAATVTVPLRYVESIMFSVTGSGSSEAEFALLDPVFVK</sequence>
<organism evidence="1 2">
    <name type="scientific">Paenibacillus sambharensis</name>
    <dbReference type="NCBI Taxonomy" id="1803190"/>
    <lineage>
        <taxon>Bacteria</taxon>
        <taxon>Bacillati</taxon>
        <taxon>Bacillota</taxon>
        <taxon>Bacilli</taxon>
        <taxon>Bacillales</taxon>
        <taxon>Paenibacillaceae</taxon>
        <taxon>Paenibacillus</taxon>
    </lineage>
</organism>
<gene>
    <name evidence="1" type="ORF">DNH61_16585</name>
</gene>
<dbReference type="InterPro" id="IPR008979">
    <property type="entry name" value="Galactose-bd-like_sf"/>
</dbReference>
<dbReference type="InterPro" id="IPR038637">
    <property type="entry name" value="NPCBM_sf"/>
</dbReference>
<keyword evidence="2" id="KW-1185">Reference proteome</keyword>
<dbReference type="OrthoDB" id="2627905at2"/>
<protein>
    <submittedName>
        <fullName evidence="1">Uncharacterized protein</fullName>
    </submittedName>
</protein>